<dbReference type="PANTHER" id="PTHR36616:SF5">
    <property type="entry name" value="DIS3-EXONUCLEASE-LIKE PROTEIN"/>
    <property type="match status" value="1"/>
</dbReference>
<protein>
    <submittedName>
        <fullName evidence="1">Uncharacterized protein</fullName>
    </submittedName>
</protein>
<dbReference type="EMBL" id="NKXS01001189">
    <property type="protein sequence ID" value="PIN19981.1"/>
    <property type="molecule type" value="Genomic_DNA"/>
</dbReference>
<keyword evidence="2" id="KW-1185">Reference proteome</keyword>
<evidence type="ECO:0000313" key="2">
    <source>
        <dbReference type="Proteomes" id="UP000231279"/>
    </source>
</evidence>
<gene>
    <name evidence="1" type="ORF">CDL12_07306</name>
</gene>
<organism evidence="1 2">
    <name type="scientific">Handroanthus impetiginosus</name>
    <dbReference type="NCBI Taxonomy" id="429701"/>
    <lineage>
        <taxon>Eukaryota</taxon>
        <taxon>Viridiplantae</taxon>
        <taxon>Streptophyta</taxon>
        <taxon>Embryophyta</taxon>
        <taxon>Tracheophyta</taxon>
        <taxon>Spermatophyta</taxon>
        <taxon>Magnoliopsida</taxon>
        <taxon>eudicotyledons</taxon>
        <taxon>Gunneridae</taxon>
        <taxon>Pentapetalae</taxon>
        <taxon>asterids</taxon>
        <taxon>lamiids</taxon>
        <taxon>Lamiales</taxon>
        <taxon>Bignoniaceae</taxon>
        <taxon>Crescentiina</taxon>
        <taxon>Tabebuia alliance</taxon>
        <taxon>Handroanthus</taxon>
    </lineage>
</organism>
<sequence>MIELFFTVAFSAAPLTLYFPPIRSLNLFIETAEFLLRDAVLYALSIFPRLRVSVSRFICPHLSAARR</sequence>
<dbReference type="OrthoDB" id="1893998at2759"/>
<proteinExistence type="predicted"/>
<name>A0A2G9HR27_9LAMI</name>
<dbReference type="STRING" id="429701.A0A2G9HR27"/>
<comment type="caution">
    <text evidence="1">The sequence shown here is derived from an EMBL/GenBank/DDBJ whole genome shotgun (WGS) entry which is preliminary data.</text>
</comment>
<accession>A0A2G9HR27</accession>
<dbReference type="AlphaFoldDB" id="A0A2G9HR27"/>
<dbReference type="PANTHER" id="PTHR36616">
    <property type="entry name" value="BNAC07G32700D PROTEIN"/>
    <property type="match status" value="1"/>
</dbReference>
<dbReference type="Proteomes" id="UP000231279">
    <property type="component" value="Unassembled WGS sequence"/>
</dbReference>
<reference evidence="2" key="1">
    <citation type="journal article" date="2018" name="Gigascience">
        <title>Genome assembly of the Pink Ipe (Handroanthus impetiginosus, Bignoniaceae), a highly valued, ecologically keystone Neotropical timber forest tree.</title>
        <authorList>
            <person name="Silva-Junior O.B."/>
            <person name="Grattapaglia D."/>
            <person name="Novaes E."/>
            <person name="Collevatti R.G."/>
        </authorList>
    </citation>
    <scope>NUCLEOTIDE SEQUENCE [LARGE SCALE GENOMIC DNA]</scope>
    <source>
        <strain evidence="2">cv. UFG-1</strain>
    </source>
</reference>
<evidence type="ECO:0000313" key="1">
    <source>
        <dbReference type="EMBL" id="PIN19981.1"/>
    </source>
</evidence>